<accession>A0A1E3SID1</accession>
<gene>
    <name evidence="1" type="ORF">BST27_28430</name>
</gene>
<organism evidence="1 2">
    <name type="scientific">Mycobacterium intermedium</name>
    <dbReference type="NCBI Taxonomy" id="28445"/>
    <lineage>
        <taxon>Bacteria</taxon>
        <taxon>Bacillati</taxon>
        <taxon>Actinomycetota</taxon>
        <taxon>Actinomycetes</taxon>
        <taxon>Mycobacteriales</taxon>
        <taxon>Mycobacteriaceae</taxon>
        <taxon>Mycobacterium</taxon>
        <taxon>Mycobacterium simiae complex</taxon>
    </lineage>
</organism>
<dbReference type="Proteomes" id="UP000192739">
    <property type="component" value="Unassembled WGS sequence"/>
</dbReference>
<dbReference type="PANTHER" id="PTHR48228">
    <property type="entry name" value="SUCCINYL-COA--D-CITRAMALATE COA-TRANSFERASE"/>
    <property type="match status" value="1"/>
</dbReference>
<evidence type="ECO:0000313" key="2">
    <source>
        <dbReference type="Proteomes" id="UP000192739"/>
    </source>
</evidence>
<dbReference type="InterPro" id="IPR023606">
    <property type="entry name" value="CoA-Trfase_III_dom_1_sf"/>
</dbReference>
<dbReference type="OrthoDB" id="9797653at2"/>
<evidence type="ECO:0000313" key="1">
    <source>
        <dbReference type="EMBL" id="ORA93977.1"/>
    </source>
</evidence>
<dbReference type="InterPro" id="IPR050509">
    <property type="entry name" value="CoA-transferase_III"/>
</dbReference>
<dbReference type="SUPFAM" id="SSF89796">
    <property type="entry name" value="CoA-transferase family III (CaiB/BaiF)"/>
    <property type="match status" value="1"/>
</dbReference>
<dbReference type="STRING" id="28445.BHQ20_07315"/>
<dbReference type="RefSeq" id="WP_069418447.1">
    <property type="nucleotide sequence ID" value="NZ_CBCRZH010000141.1"/>
</dbReference>
<dbReference type="GO" id="GO:0016740">
    <property type="term" value="F:transferase activity"/>
    <property type="evidence" value="ECO:0007669"/>
    <property type="project" value="UniProtKB-KW"/>
</dbReference>
<dbReference type="InterPro" id="IPR003673">
    <property type="entry name" value="CoA-Trfase_fam_III"/>
</dbReference>
<keyword evidence="1" id="KW-0808">Transferase</keyword>
<comment type="caution">
    <text evidence="1">The sequence shown here is derived from an EMBL/GenBank/DDBJ whole genome shotgun (WGS) entry which is preliminary data.</text>
</comment>
<dbReference type="Pfam" id="PF02515">
    <property type="entry name" value="CoA_transf_3"/>
    <property type="match status" value="1"/>
</dbReference>
<sequence>MAGVLSGVRVVELASWTYVPSAGAALSDWGAEVIKVEGVAAGDPGRALVVGPFTREAARVDADFLLESGNRGKRSIGIDIKSETGRELFGRLLATADVFLTNWLPGALERARLTVEDIRAFNPNIIIARGTGLGVRGPDRDRGGFDAATYLARGGVAYTLTPFGSDTPAVQGPAFGDLQGGATLAGGVCAALFHRERTGEPTIVDSSLLAQAMWAIAPSISAADFFDIDGIPGAPPGVVINPLVARYKTKDERWIQLVFLQPDKFWAGFCERMGLPELVGDERFVPSANLIANAAEATEIFANAFASQDLAHWQRALKDEPGVWAVLATPRETLNDPQVEPNGYVVTNTDDHGERYRIVAAPVQFNETPPAPARAPEHGQHTEEILLELGLDWDEIAAVKDSGAVL</sequence>
<dbReference type="EMBL" id="MVHT01000135">
    <property type="protein sequence ID" value="ORA93977.1"/>
    <property type="molecule type" value="Genomic_DNA"/>
</dbReference>
<name>A0A1E3SID1_MYCIE</name>
<protein>
    <submittedName>
        <fullName evidence="1">CoA transferase</fullName>
    </submittedName>
</protein>
<dbReference type="Gene3D" id="3.30.1540.10">
    <property type="entry name" value="formyl-coa transferase, domain 3"/>
    <property type="match status" value="1"/>
</dbReference>
<reference evidence="1 2" key="1">
    <citation type="submission" date="2017-02" db="EMBL/GenBank/DDBJ databases">
        <title>The new phylogeny of genus Mycobacterium.</title>
        <authorList>
            <person name="Tortoli E."/>
            <person name="Trovato A."/>
            <person name="Cirillo D.M."/>
        </authorList>
    </citation>
    <scope>NUCLEOTIDE SEQUENCE [LARGE SCALE GENOMIC DNA]</scope>
    <source>
        <strain evidence="1 2">DSM 44049</strain>
    </source>
</reference>
<dbReference type="Gene3D" id="3.40.50.10540">
    <property type="entry name" value="Crotonobetainyl-coa:carnitine coa-transferase, domain 1"/>
    <property type="match status" value="1"/>
</dbReference>
<dbReference type="AlphaFoldDB" id="A0A1E3SID1"/>
<dbReference type="PANTHER" id="PTHR48228:SF2">
    <property type="entry name" value="E-CINNAMOYL-COA:R-PHENYLLACTATE COA TRANSFERASE LARGE SUBUNIT"/>
    <property type="match status" value="1"/>
</dbReference>
<dbReference type="InterPro" id="IPR044855">
    <property type="entry name" value="CoA-Trfase_III_dom3_sf"/>
</dbReference>
<keyword evidence="2" id="KW-1185">Reference proteome</keyword>
<proteinExistence type="predicted"/>